<dbReference type="AlphaFoldDB" id="G7IJ75"/>
<gene>
    <name evidence="1" type="ordered locus">MTR_3g058680</name>
</gene>
<reference evidence="2" key="3">
    <citation type="submission" date="2015-04" db="UniProtKB">
        <authorList>
            <consortium name="EnsemblPlants"/>
        </authorList>
    </citation>
    <scope>IDENTIFICATION</scope>
    <source>
        <strain evidence="2">cv. Jemalong A17</strain>
    </source>
</reference>
<proteinExistence type="predicted"/>
<reference evidence="1 3" key="1">
    <citation type="journal article" date="2011" name="Nature">
        <title>The Medicago genome provides insight into the evolution of rhizobial symbioses.</title>
        <authorList>
            <person name="Young N.D."/>
            <person name="Debelle F."/>
            <person name="Oldroyd G.E."/>
            <person name="Geurts R."/>
            <person name="Cannon S.B."/>
            <person name="Udvardi M.K."/>
            <person name="Benedito V.A."/>
            <person name="Mayer K.F."/>
            <person name="Gouzy J."/>
            <person name="Schoof H."/>
            <person name="Van de Peer Y."/>
            <person name="Proost S."/>
            <person name="Cook D.R."/>
            <person name="Meyers B.C."/>
            <person name="Spannagl M."/>
            <person name="Cheung F."/>
            <person name="De Mita S."/>
            <person name="Krishnakumar V."/>
            <person name="Gundlach H."/>
            <person name="Zhou S."/>
            <person name="Mudge J."/>
            <person name="Bharti A.K."/>
            <person name="Murray J.D."/>
            <person name="Naoumkina M.A."/>
            <person name="Rosen B."/>
            <person name="Silverstein K.A."/>
            <person name="Tang H."/>
            <person name="Rombauts S."/>
            <person name="Zhao P.X."/>
            <person name="Zhou P."/>
            <person name="Barbe V."/>
            <person name="Bardou P."/>
            <person name="Bechner M."/>
            <person name="Bellec A."/>
            <person name="Berger A."/>
            <person name="Berges H."/>
            <person name="Bidwell S."/>
            <person name="Bisseling T."/>
            <person name="Choisne N."/>
            <person name="Couloux A."/>
            <person name="Denny R."/>
            <person name="Deshpande S."/>
            <person name="Dai X."/>
            <person name="Doyle J.J."/>
            <person name="Dudez A.M."/>
            <person name="Farmer A.D."/>
            <person name="Fouteau S."/>
            <person name="Franken C."/>
            <person name="Gibelin C."/>
            <person name="Gish J."/>
            <person name="Goldstein S."/>
            <person name="Gonzalez A.J."/>
            <person name="Green P.J."/>
            <person name="Hallab A."/>
            <person name="Hartog M."/>
            <person name="Hua A."/>
            <person name="Humphray S.J."/>
            <person name="Jeong D.H."/>
            <person name="Jing Y."/>
            <person name="Jocker A."/>
            <person name="Kenton S.M."/>
            <person name="Kim D.J."/>
            <person name="Klee K."/>
            <person name="Lai H."/>
            <person name="Lang C."/>
            <person name="Lin S."/>
            <person name="Macmil S.L."/>
            <person name="Magdelenat G."/>
            <person name="Matthews L."/>
            <person name="McCorrison J."/>
            <person name="Monaghan E.L."/>
            <person name="Mun J.H."/>
            <person name="Najar F.Z."/>
            <person name="Nicholson C."/>
            <person name="Noirot C."/>
            <person name="O'Bleness M."/>
            <person name="Paule C.R."/>
            <person name="Poulain J."/>
            <person name="Prion F."/>
            <person name="Qin B."/>
            <person name="Qu C."/>
            <person name="Retzel E.F."/>
            <person name="Riddle C."/>
            <person name="Sallet E."/>
            <person name="Samain S."/>
            <person name="Samson N."/>
            <person name="Sanders I."/>
            <person name="Saurat O."/>
            <person name="Scarpelli C."/>
            <person name="Schiex T."/>
            <person name="Segurens B."/>
            <person name="Severin A.J."/>
            <person name="Sherrier D.J."/>
            <person name="Shi R."/>
            <person name="Sims S."/>
            <person name="Singer S.R."/>
            <person name="Sinharoy S."/>
            <person name="Sterck L."/>
            <person name="Viollet A."/>
            <person name="Wang B.B."/>
            <person name="Wang K."/>
            <person name="Wang M."/>
            <person name="Wang X."/>
            <person name="Warfsmann J."/>
            <person name="Weissenbach J."/>
            <person name="White D.D."/>
            <person name="White J.D."/>
            <person name="Wiley G.B."/>
            <person name="Wincker P."/>
            <person name="Xing Y."/>
            <person name="Yang L."/>
            <person name="Yao Z."/>
            <person name="Ying F."/>
            <person name="Zhai J."/>
            <person name="Zhou L."/>
            <person name="Zuber A."/>
            <person name="Denarie J."/>
            <person name="Dixon R.A."/>
            <person name="May G.D."/>
            <person name="Schwartz D.C."/>
            <person name="Rogers J."/>
            <person name="Quetier F."/>
            <person name="Town C.D."/>
            <person name="Roe B.A."/>
        </authorList>
    </citation>
    <scope>NUCLEOTIDE SEQUENCE [LARGE SCALE GENOMIC DNA]</scope>
    <source>
        <strain evidence="1">A17</strain>
        <strain evidence="2 3">cv. Jemalong A17</strain>
    </source>
</reference>
<sequence>MTVRLSEPEASCKRTATVSSSLKRRLIRLSEVPLTAFLILRSCVFFIRFCLELAFGVNMKVVDNFVSFPMALV</sequence>
<dbReference type="HOGENOM" id="CLU_2708534_0_0_1"/>
<evidence type="ECO:0000313" key="3">
    <source>
        <dbReference type="Proteomes" id="UP000002051"/>
    </source>
</evidence>
<dbReference type="EMBL" id="CM001219">
    <property type="protein sequence ID" value="KEH34051.1"/>
    <property type="molecule type" value="Genomic_DNA"/>
</dbReference>
<dbReference type="Proteomes" id="UP000002051">
    <property type="component" value="Chromosome 3"/>
</dbReference>
<organism evidence="1 3">
    <name type="scientific">Medicago truncatula</name>
    <name type="common">Barrel medic</name>
    <name type="synonym">Medicago tribuloides</name>
    <dbReference type="NCBI Taxonomy" id="3880"/>
    <lineage>
        <taxon>Eukaryota</taxon>
        <taxon>Viridiplantae</taxon>
        <taxon>Streptophyta</taxon>
        <taxon>Embryophyta</taxon>
        <taxon>Tracheophyta</taxon>
        <taxon>Spermatophyta</taxon>
        <taxon>Magnoliopsida</taxon>
        <taxon>eudicotyledons</taxon>
        <taxon>Gunneridae</taxon>
        <taxon>Pentapetalae</taxon>
        <taxon>rosids</taxon>
        <taxon>fabids</taxon>
        <taxon>Fabales</taxon>
        <taxon>Fabaceae</taxon>
        <taxon>Papilionoideae</taxon>
        <taxon>50 kb inversion clade</taxon>
        <taxon>NPAAA clade</taxon>
        <taxon>Hologalegina</taxon>
        <taxon>IRL clade</taxon>
        <taxon>Trifolieae</taxon>
        <taxon>Medicago</taxon>
    </lineage>
</organism>
<reference evidence="1 3" key="2">
    <citation type="journal article" date="2014" name="BMC Genomics">
        <title>An improved genome release (version Mt4.0) for the model legume Medicago truncatula.</title>
        <authorList>
            <person name="Tang H."/>
            <person name="Krishnakumar V."/>
            <person name="Bidwell S."/>
            <person name="Rosen B."/>
            <person name="Chan A."/>
            <person name="Zhou S."/>
            <person name="Gentzbittel L."/>
            <person name="Childs K.L."/>
            <person name="Yandell M."/>
            <person name="Gundlach H."/>
            <person name="Mayer K.F."/>
            <person name="Schwartz D.C."/>
            <person name="Town C.D."/>
        </authorList>
    </citation>
    <scope>GENOME REANNOTATION</scope>
    <source>
        <strain evidence="1">A17</strain>
        <strain evidence="2 3">cv. Jemalong A17</strain>
    </source>
</reference>
<dbReference type="EnsemblPlants" id="KEH34051">
    <property type="protein sequence ID" value="KEH34051"/>
    <property type="gene ID" value="MTR_3g058680"/>
</dbReference>
<dbReference type="PaxDb" id="3880-AES66263"/>
<evidence type="ECO:0000313" key="2">
    <source>
        <dbReference type="EnsemblPlants" id="KEH34051"/>
    </source>
</evidence>
<accession>G7IJ75</accession>
<keyword evidence="3" id="KW-1185">Reference proteome</keyword>
<protein>
    <submittedName>
        <fullName evidence="1 2">Uncharacterized protein</fullName>
    </submittedName>
</protein>
<evidence type="ECO:0000313" key="1">
    <source>
        <dbReference type="EMBL" id="KEH34051.1"/>
    </source>
</evidence>
<name>G7IJ75_MEDTR</name>